<keyword evidence="1" id="KW-1133">Transmembrane helix</keyword>
<keyword evidence="1" id="KW-0472">Membrane</keyword>
<dbReference type="Pfam" id="PF10756">
    <property type="entry name" value="bPH_6"/>
    <property type="match status" value="1"/>
</dbReference>
<sequence>MSRRWERMVYRHRKELNEKRKKKGVPPLSVGTEIDVVKGRSLFLSFGLALIGLIMLFFAPATDDRSYWWTAAAYFGLALLYFFFVRPYVRIGPDELAVRRLFGEQRVSAASVKEIRLISGSVVVEFDRKGKTSRWVFTRSFQLYPIKELGVKLRRFAERNRIPFFEEVGR</sequence>
<dbReference type="AlphaFoldDB" id="A0A2A6E3J8"/>
<protein>
    <recommendedName>
        <fullName evidence="2">Low molecular weight protein antigen 6 PH domain-containing protein</fullName>
    </recommendedName>
</protein>
<feature type="transmembrane region" description="Helical" evidence="1">
    <location>
        <begin position="67"/>
        <end position="85"/>
    </location>
</feature>
<evidence type="ECO:0000256" key="1">
    <source>
        <dbReference type="SAM" id="Phobius"/>
    </source>
</evidence>
<dbReference type="Proteomes" id="UP000243688">
    <property type="component" value="Unassembled WGS sequence"/>
</dbReference>
<name>A0A2A6E3J8_9BACL</name>
<evidence type="ECO:0000259" key="2">
    <source>
        <dbReference type="Pfam" id="PF10756"/>
    </source>
</evidence>
<comment type="caution">
    <text evidence="3">The sequence shown here is derived from an EMBL/GenBank/DDBJ whole genome shotgun (WGS) entry which is preliminary data.</text>
</comment>
<proteinExistence type="predicted"/>
<organism evidence="3 4">
    <name type="scientific">Candidatus Reconcilbacillus cellulovorans</name>
    <dbReference type="NCBI Taxonomy" id="1906605"/>
    <lineage>
        <taxon>Bacteria</taxon>
        <taxon>Bacillati</taxon>
        <taxon>Bacillota</taxon>
        <taxon>Bacilli</taxon>
        <taxon>Bacillales</taxon>
        <taxon>Paenibacillaceae</taxon>
        <taxon>Candidatus Reconcilbacillus</taxon>
    </lineage>
</organism>
<evidence type="ECO:0000313" key="3">
    <source>
        <dbReference type="EMBL" id="PDO11611.1"/>
    </source>
</evidence>
<feature type="domain" description="Low molecular weight protein antigen 6 PH" evidence="2">
    <location>
        <begin position="86"/>
        <end position="135"/>
    </location>
</feature>
<dbReference type="InterPro" id="IPR019692">
    <property type="entry name" value="CFP-6_PH"/>
</dbReference>
<keyword evidence="1" id="KW-0812">Transmembrane</keyword>
<evidence type="ECO:0000313" key="4">
    <source>
        <dbReference type="Proteomes" id="UP000243688"/>
    </source>
</evidence>
<dbReference type="EMBL" id="MOXJ01000001">
    <property type="protein sequence ID" value="PDO11611.1"/>
    <property type="molecule type" value="Genomic_DNA"/>
</dbReference>
<gene>
    <name evidence="3" type="ORF">BLM47_00320</name>
</gene>
<reference evidence="3 4" key="1">
    <citation type="submission" date="2016-12" db="EMBL/GenBank/DDBJ databases">
        <title>Candidatus Reconcilibacillus cellulovorans genome.</title>
        <authorList>
            <person name="Kolinko S."/>
            <person name="Wu Y.-W."/>
            <person name="Tachea F."/>
            <person name="Denzel E."/>
            <person name="Hiras J."/>
            <person name="Baecker N."/>
            <person name="Chan L.J."/>
            <person name="Eichorst S.A."/>
            <person name="Frey D."/>
            <person name="Adams P.D."/>
            <person name="Pray T."/>
            <person name="Tanjore D."/>
            <person name="Petzold C.J."/>
            <person name="Gladden J.M."/>
            <person name="Simmons B.A."/>
            <person name="Singer S.W."/>
        </authorList>
    </citation>
    <scope>NUCLEOTIDE SEQUENCE [LARGE SCALE GENOMIC DNA]</scope>
    <source>
        <strain evidence="3">JTherm</strain>
    </source>
</reference>
<accession>A0A2A6E3J8</accession>
<feature type="transmembrane region" description="Helical" evidence="1">
    <location>
        <begin position="42"/>
        <end position="61"/>
    </location>
</feature>